<accession>A0ABY5VC22</accession>
<dbReference type="EMBL" id="CP102290">
    <property type="protein sequence ID" value="UWP57990.1"/>
    <property type="molecule type" value="Genomic_DNA"/>
</dbReference>
<dbReference type="Proteomes" id="UP001060164">
    <property type="component" value="Chromosome"/>
</dbReference>
<sequence>MKNTVKSTRAGRERAALLLHLPAASPHLLEQSLTRMAVSIFGIRPG</sequence>
<evidence type="ECO:0000313" key="2">
    <source>
        <dbReference type="Proteomes" id="UP001060164"/>
    </source>
</evidence>
<protein>
    <submittedName>
        <fullName evidence="1">Uncharacterized protein</fullName>
    </submittedName>
</protein>
<proteinExistence type="predicted"/>
<name>A0ABY5VC22_9FIRM</name>
<evidence type="ECO:0000313" key="1">
    <source>
        <dbReference type="EMBL" id="UWP57990.1"/>
    </source>
</evidence>
<reference evidence="1" key="1">
    <citation type="journal article" date="2022" name="Cell">
        <title>Design, construction, and in vivo augmentation of a complex gut microbiome.</title>
        <authorList>
            <person name="Cheng A.G."/>
            <person name="Ho P.Y."/>
            <person name="Aranda-Diaz A."/>
            <person name="Jain S."/>
            <person name="Yu F.B."/>
            <person name="Meng X."/>
            <person name="Wang M."/>
            <person name="Iakiviak M."/>
            <person name="Nagashima K."/>
            <person name="Zhao A."/>
            <person name="Murugkar P."/>
            <person name="Patil A."/>
            <person name="Atabakhsh K."/>
            <person name="Weakley A."/>
            <person name="Yan J."/>
            <person name="Brumbaugh A.R."/>
            <person name="Higginbottom S."/>
            <person name="Dimas A."/>
            <person name="Shiver A.L."/>
            <person name="Deutschbauer A."/>
            <person name="Neff N."/>
            <person name="Sonnenburg J.L."/>
            <person name="Huang K.C."/>
            <person name="Fischbach M.A."/>
        </authorList>
    </citation>
    <scope>NUCLEOTIDE SEQUENCE</scope>
    <source>
        <strain evidence="1">DSM 19829</strain>
    </source>
</reference>
<keyword evidence="2" id="KW-1185">Reference proteome</keyword>
<organism evidence="1 2">
    <name type="scientific">Ruminococcus gauvreauii</name>
    <dbReference type="NCBI Taxonomy" id="438033"/>
    <lineage>
        <taxon>Bacteria</taxon>
        <taxon>Bacillati</taxon>
        <taxon>Bacillota</taxon>
        <taxon>Clostridia</taxon>
        <taxon>Eubacteriales</taxon>
        <taxon>Oscillospiraceae</taxon>
        <taxon>Ruminococcus</taxon>
    </lineage>
</organism>
<gene>
    <name evidence="1" type="ORF">NQ502_11350</name>
</gene>
<dbReference type="RefSeq" id="WP_156887904.1">
    <property type="nucleotide sequence ID" value="NZ_CABLBR010000011.1"/>
</dbReference>